<evidence type="ECO:0000259" key="14">
    <source>
        <dbReference type="Pfam" id="PF13334"/>
    </source>
</evidence>
<proteinExistence type="inferred from homology"/>
<accession>A0A6A4LGW9</accession>
<protein>
    <recommendedName>
        <fullName evidence="13">Hexosyltransferase</fullName>
        <ecNumber evidence="13">2.4.1.-</ecNumber>
    </recommendedName>
</protein>
<evidence type="ECO:0000256" key="11">
    <source>
        <dbReference type="ARBA" id="ARBA00023136"/>
    </source>
</evidence>
<dbReference type="Pfam" id="PF01762">
    <property type="entry name" value="Galactosyl_T"/>
    <property type="match status" value="1"/>
</dbReference>
<dbReference type="Gene3D" id="3.90.550.50">
    <property type="match status" value="1"/>
</dbReference>
<evidence type="ECO:0000256" key="12">
    <source>
        <dbReference type="ARBA" id="ARBA00023211"/>
    </source>
</evidence>
<evidence type="ECO:0000256" key="8">
    <source>
        <dbReference type="ARBA" id="ARBA00022968"/>
    </source>
</evidence>
<keyword evidence="8" id="KW-0735">Signal-anchor</keyword>
<dbReference type="AlphaFoldDB" id="A0A6A4LGW9"/>
<dbReference type="InterPro" id="IPR025298">
    <property type="entry name" value="DUF4094"/>
</dbReference>
<evidence type="ECO:0000256" key="5">
    <source>
        <dbReference type="ARBA" id="ARBA00022676"/>
    </source>
</evidence>
<dbReference type="PANTHER" id="PTHR11214">
    <property type="entry name" value="BETA-1,3-N-ACETYLGLUCOSAMINYLTRANSFERASE"/>
    <property type="match status" value="1"/>
</dbReference>
<sequence>MSWKSRGFESSSKSVMSRKLTLLLCFGCFCAGMLFTDRLASDLLSITFQWAVGNSIMLIRRELILLLPEVKGISRRMATEDDRLKLVSEGCDPRIKGERKESKDILGEVSKTHNAIQTLDKTISNLEMELAAARAVQDSMLGGSPISEDSSISEPIRKRKYLMVIVNSAAEYLNFLCANGMKSSGDKRTKLEEEKGIVVRFVIGHSATSGGILDRAIEAEDKKHGDLLRLEHVEGYLELSAKTKIFFATAVSMWDADFYVKVDDDVHVNIATLGTTLARHRSKPRVYIGCMKSGPVLAEKGVRYHEPEYWKFGEEGNKYFRHATGQLYAISKDLATYVSINQHVLHKYANEDVSLGSWFIGLDVEHIDDRRLCCGTPPAGTKNVRLIVWFSNVTVDCEWKAQAGNICVASFDWSCSGICKSVERIKEVHRRCGEGENALWSAAF</sequence>
<comment type="similarity">
    <text evidence="4 13">Belongs to the glycosyltransferase 31 family.</text>
</comment>
<evidence type="ECO:0000256" key="3">
    <source>
        <dbReference type="ARBA" id="ARBA00004922"/>
    </source>
</evidence>
<keyword evidence="10 13" id="KW-0333">Golgi apparatus</keyword>
<keyword evidence="6" id="KW-0808">Transferase</keyword>
<comment type="subcellular location">
    <subcellularLocation>
        <location evidence="2 13">Golgi apparatus membrane</location>
        <topology evidence="2 13">Single-pass type II membrane protein</topology>
    </subcellularLocation>
</comment>
<dbReference type="Pfam" id="PF13334">
    <property type="entry name" value="DUF4094"/>
    <property type="match status" value="2"/>
</dbReference>
<dbReference type="UniPathway" id="UPA00378"/>
<dbReference type="GO" id="GO:0000139">
    <property type="term" value="C:Golgi membrane"/>
    <property type="evidence" value="ECO:0007669"/>
    <property type="project" value="UniProtKB-SubCell"/>
</dbReference>
<dbReference type="GO" id="GO:0008378">
    <property type="term" value="F:galactosyltransferase activity"/>
    <property type="evidence" value="ECO:0007669"/>
    <property type="project" value="TreeGrafter"/>
</dbReference>
<keyword evidence="5 13" id="KW-0328">Glycosyltransferase</keyword>
<feature type="non-terminal residue" evidence="15">
    <location>
        <position position="1"/>
    </location>
</feature>
<reference evidence="15 16" key="1">
    <citation type="journal article" date="2019" name="Genome Biol. Evol.">
        <title>The Rhododendron genome and chromosomal organization provide insight into shared whole-genome duplications across the heath family (Ericaceae).</title>
        <authorList>
            <person name="Soza V.L."/>
            <person name="Lindsley D."/>
            <person name="Waalkes A."/>
            <person name="Ramage E."/>
            <person name="Patwardhan R.P."/>
            <person name="Burton J.N."/>
            <person name="Adey A."/>
            <person name="Kumar A."/>
            <person name="Qiu R."/>
            <person name="Shendure J."/>
            <person name="Hall B."/>
        </authorList>
    </citation>
    <scope>NUCLEOTIDE SEQUENCE [LARGE SCALE GENOMIC DNA]</scope>
    <source>
        <strain evidence="15">RSF 1966-606</strain>
    </source>
</reference>
<organism evidence="15 16">
    <name type="scientific">Rhododendron williamsianum</name>
    <dbReference type="NCBI Taxonomy" id="262921"/>
    <lineage>
        <taxon>Eukaryota</taxon>
        <taxon>Viridiplantae</taxon>
        <taxon>Streptophyta</taxon>
        <taxon>Embryophyta</taxon>
        <taxon>Tracheophyta</taxon>
        <taxon>Spermatophyta</taxon>
        <taxon>Magnoliopsida</taxon>
        <taxon>eudicotyledons</taxon>
        <taxon>Gunneridae</taxon>
        <taxon>Pentapetalae</taxon>
        <taxon>asterids</taxon>
        <taxon>Ericales</taxon>
        <taxon>Ericaceae</taxon>
        <taxon>Ericoideae</taxon>
        <taxon>Rhodoreae</taxon>
        <taxon>Rhododendron</taxon>
    </lineage>
</organism>
<keyword evidence="16" id="KW-1185">Reference proteome</keyword>
<feature type="domain" description="DUF4094" evidence="14">
    <location>
        <begin position="68"/>
        <end position="135"/>
    </location>
</feature>
<evidence type="ECO:0000313" key="16">
    <source>
        <dbReference type="Proteomes" id="UP000428333"/>
    </source>
</evidence>
<keyword evidence="11" id="KW-0472">Membrane</keyword>
<dbReference type="EC" id="2.4.1.-" evidence="13"/>
<evidence type="ECO:0000256" key="13">
    <source>
        <dbReference type="RuleBase" id="RU363063"/>
    </source>
</evidence>
<feature type="domain" description="DUF4094" evidence="14">
    <location>
        <begin position="17"/>
        <end position="40"/>
    </location>
</feature>
<keyword evidence="7" id="KW-0812">Transmembrane</keyword>
<keyword evidence="9" id="KW-1133">Transmembrane helix</keyword>
<dbReference type="PANTHER" id="PTHR11214:SF5">
    <property type="entry name" value="BETA-1,3-GALACTOSYLTRANSFERASE 4-RELATED"/>
    <property type="match status" value="1"/>
</dbReference>
<evidence type="ECO:0000256" key="6">
    <source>
        <dbReference type="ARBA" id="ARBA00022679"/>
    </source>
</evidence>
<evidence type="ECO:0000256" key="1">
    <source>
        <dbReference type="ARBA" id="ARBA00001936"/>
    </source>
</evidence>
<comment type="cofactor">
    <cofactor evidence="1 13">
        <name>Mn(2+)</name>
        <dbReference type="ChEBI" id="CHEBI:29035"/>
    </cofactor>
</comment>
<comment type="pathway">
    <text evidence="3">Protein modification; protein glycosylation.</text>
</comment>
<evidence type="ECO:0000256" key="10">
    <source>
        <dbReference type="ARBA" id="ARBA00023034"/>
    </source>
</evidence>
<name>A0A6A4LGW9_9ERIC</name>
<evidence type="ECO:0000256" key="7">
    <source>
        <dbReference type="ARBA" id="ARBA00022692"/>
    </source>
</evidence>
<evidence type="ECO:0000313" key="15">
    <source>
        <dbReference type="EMBL" id="KAE9456612.1"/>
    </source>
</evidence>
<evidence type="ECO:0000256" key="9">
    <source>
        <dbReference type="ARBA" id="ARBA00022989"/>
    </source>
</evidence>
<keyword evidence="12 13" id="KW-0464">Manganese</keyword>
<evidence type="ECO:0000256" key="2">
    <source>
        <dbReference type="ARBA" id="ARBA00004323"/>
    </source>
</evidence>
<dbReference type="EMBL" id="QEFC01001721">
    <property type="protein sequence ID" value="KAE9456612.1"/>
    <property type="molecule type" value="Genomic_DNA"/>
</dbReference>
<dbReference type="OrthoDB" id="1158011at2759"/>
<dbReference type="InterPro" id="IPR002659">
    <property type="entry name" value="Glyco_trans_31"/>
</dbReference>
<gene>
    <name evidence="15" type="ORF">C3L33_11574</name>
</gene>
<comment type="caution">
    <text evidence="15">The sequence shown here is derived from an EMBL/GenBank/DDBJ whole genome shotgun (WGS) entry which is preliminary data.</text>
</comment>
<evidence type="ECO:0000256" key="4">
    <source>
        <dbReference type="ARBA" id="ARBA00008661"/>
    </source>
</evidence>
<dbReference type="Proteomes" id="UP000428333">
    <property type="component" value="Linkage Group LG07"/>
</dbReference>